<reference evidence="1 2" key="1">
    <citation type="submission" date="2019-03" db="EMBL/GenBank/DDBJ databases">
        <title>Genomic Encyclopedia of Type Strains, Phase III (KMG-III): the genomes of soil and plant-associated and newly described type strains.</title>
        <authorList>
            <person name="Whitman W."/>
        </authorList>
    </citation>
    <scope>NUCLEOTIDE SEQUENCE [LARGE SCALE GENOMIC DNA]</scope>
    <source>
        <strain evidence="1 2">CECT 7972</strain>
    </source>
</reference>
<evidence type="ECO:0000313" key="1">
    <source>
        <dbReference type="EMBL" id="TDR54210.1"/>
    </source>
</evidence>
<organism evidence="1 2">
    <name type="scientific">Listeria rocourtiae</name>
    <dbReference type="NCBI Taxonomy" id="647910"/>
    <lineage>
        <taxon>Bacteria</taxon>
        <taxon>Bacillati</taxon>
        <taxon>Bacillota</taxon>
        <taxon>Bacilli</taxon>
        <taxon>Bacillales</taxon>
        <taxon>Listeriaceae</taxon>
        <taxon>Listeria</taxon>
    </lineage>
</organism>
<gene>
    <name evidence="1" type="ORF">DFP96_103311</name>
</gene>
<dbReference type="RefSeq" id="WP_133620308.1">
    <property type="nucleotide sequence ID" value="NZ_SNZK01000003.1"/>
</dbReference>
<keyword evidence="2" id="KW-1185">Reference proteome</keyword>
<proteinExistence type="predicted"/>
<dbReference type="Proteomes" id="UP000295558">
    <property type="component" value="Unassembled WGS sequence"/>
</dbReference>
<name>A0A4R6ZNV9_9LIST</name>
<comment type="caution">
    <text evidence="1">The sequence shown here is derived from an EMBL/GenBank/DDBJ whole genome shotgun (WGS) entry which is preliminary data.</text>
</comment>
<dbReference type="EMBL" id="SNZK01000003">
    <property type="protein sequence ID" value="TDR54210.1"/>
    <property type="molecule type" value="Genomic_DNA"/>
</dbReference>
<sequence length="68" mass="7384">MTHKFKVGDIVVYNKSSSSIYAGKKGSVKKVAKSGGSAVIDFDDKPKGALILTYNLELEQEAQDYDAE</sequence>
<evidence type="ECO:0000313" key="2">
    <source>
        <dbReference type="Proteomes" id="UP000295558"/>
    </source>
</evidence>
<accession>A0A4R6ZNV9</accession>
<protein>
    <submittedName>
        <fullName evidence="1">Uncharacterized protein</fullName>
    </submittedName>
</protein>
<dbReference type="AlphaFoldDB" id="A0A4R6ZNV9"/>